<dbReference type="PROSITE" id="PS50197">
    <property type="entry name" value="BEACH"/>
    <property type="match status" value="1"/>
</dbReference>
<protein>
    <submittedName>
        <fullName evidence="7">Neutral sphingomyelinase activation associated factor</fullName>
    </submittedName>
</protein>
<dbReference type="InterPro" id="IPR011993">
    <property type="entry name" value="PH-like_dom_sf"/>
</dbReference>
<feature type="repeat" description="WD" evidence="3">
    <location>
        <begin position="749"/>
        <end position="790"/>
    </location>
</feature>
<dbReference type="InterPro" id="IPR001680">
    <property type="entry name" value="WD40_rpt"/>
</dbReference>
<dbReference type="AlphaFoldDB" id="A0A8C7D6E7"/>
<proteinExistence type="predicted"/>
<evidence type="ECO:0000256" key="1">
    <source>
        <dbReference type="ARBA" id="ARBA00022574"/>
    </source>
</evidence>
<feature type="domain" description="BEACH" evidence="5">
    <location>
        <begin position="231"/>
        <end position="516"/>
    </location>
</feature>
<reference evidence="7" key="1">
    <citation type="submission" date="2025-08" db="UniProtKB">
        <authorList>
            <consortium name="Ensembl"/>
        </authorList>
    </citation>
    <scope>IDENTIFICATION</scope>
</reference>
<dbReference type="InterPro" id="IPR057496">
    <property type="entry name" value="FAN-like_PH"/>
</dbReference>
<dbReference type="FunFam" id="2.130.10.10:FF:000336">
    <property type="entry name" value="Neutral sphingomyelinase activation-associated factor"/>
    <property type="match status" value="1"/>
</dbReference>
<feature type="repeat" description="WD" evidence="3">
    <location>
        <begin position="707"/>
        <end position="748"/>
    </location>
</feature>
<evidence type="ECO:0000313" key="7">
    <source>
        <dbReference type="Ensembl" id="ENSOKIP00005013049.1"/>
    </source>
</evidence>
<dbReference type="CDD" id="cd00200">
    <property type="entry name" value="WD40"/>
    <property type="match status" value="1"/>
</dbReference>
<dbReference type="Pfam" id="PF25400">
    <property type="entry name" value="PH_FAN"/>
    <property type="match status" value="2"/>
</dbReference>
<dbReference type="PANTHER" id="PTHR13743:SF123">
    <property type="entry name" value="PROTEIN FAN"/>
    <property type="match status" value="1"/>
</dbReference>
<dbReference type="InterPro" id="IPR023362">
    <property type="entry name" value="PH-BEACH_dom"/>
</dbReference>
<dbReference type="GeneTree" id="ENSGT00940000155059"/>
<dbReference type="SMART" id="SM01026">
    <property type="entry name" value="Beach"/>
    <property type="match status" value="1"/>
</dbReference>
<dbReference type="InterPro" id="IPR036322">
    <property type="entry name" value="WD40_repeat_dom_sf"/>
</dbReference>
<feature type="compositionally biased region" description="Polar residues" evidence="4">
    <location>
        <begin position="525"/>
        <end position="547"/>
    </location>
</feature>
<dbReference type="InterPro" id="IPR050865">
    <property type="entry name" value="BEACH_Domain"/>
</dbReference>
<dbReference type="InterPro" id="IPR000409">
    <property type="entry name" value="BEACH_dom"/>
</dbReference>
<evidence type="ECO:0000313" key="8">
    <source>
        <dbReference type="Proteomes" id="UP000694557"/>
    </source>
</evidence>
<dbReference type="Pfam" id="PF00400">
    <property type="entry name" value="WD40"/>
    <property type="match status" value="4"/>
</dbReference>
<sequence length="865" mass="98514">MYKTVILNWMDCQFSLLLLDLEEYYFEQHTSWWIAALILFTPCRKIRGSLKVCSKSIIFEPEDHVEPILKVCFCALYTFLFHLEVSSKTEDVVQTLLQLHRASCLDKLGDQTAMFKMHIIQYFGVLSFQNVSEIPHMECEAEMVTPLVTNPGHVCITDQSLYFQPLNGYPEQVVRIELHRVKQIYKRRHGLRPLGLEVFCTENDFCSDIYLKFYKTSDRNDLYYYIATFLENHMVEHTAESYMLQWQRGHLSNYQYLLHLNNLADRSGNDLSQYPVFPWIIADYNSTELDMMNPATFRDLSKPVGALNKERLERLLSRYRDMPDPRFMYGSHYSSPGYVLFYLVRVAPEHMLCLQNGRYDNADRMFNSIGETWKNCLEGATDFKELIPDFYGNDPSFLLNCLSLDLGKRQGGSSVQDVVLPPWAADASDFLQKSQKALESQYVSEHLHEWIDLVFGFKQKGSEAVAAHNVFHPLTYEGGIDCDSIEDPNEKIAMLIQILEFGQTPTQLFTTPHPQRITPRFQSISRTPSVNTPLNELSPGNTSTSEDSSFEDLTEETRRLAWNNIAKLKLMSTHKIHKEAVTGIAVTRTASSVFTTSQDSTLKMFSRESNGLQRSMSFSNMALSSCLMLPEDKAVVCSSWDNNVYFYSIPFGRRQDTLMGHDDAISKMCWKDNQLYTASWDSTVKVWQCDSADIANNKRCQFQLLAEFEHEAGVNTINLNPAGTLLVSGTKDGTVTIWDTSSSVQLHQVHCHSGKIHDVAFSPDSRHILSVGEDSCLKVIDVQTGMMISSVQADEEQRCFCWDGNTVLSGGQSGHLQVLDLLSNKVTTRIPGHSGAVTAMWMNEQCSTVITGGEDKQIIFWKLDC</sequence>
<dbReference type="SUPFAM" id="SSF50729">
    <property type="entry name" value="PH domain-like"/>
    <property type="match status" value="1"/>
</dbReference>
<dbReference type="PROSITE" id="PS51783">
    <property type="entry name" value="PH_BEACH"/>
    <property type="match status" value="1"/>
</dbReference>
<dbReference type="CDD" id="cd06071">
    <property type="entry name" value="Beach"/>
    <property type="match status" value="1"/>
</dbReference>
<accession>A0A8C7D6E7</accession>
<name>A0A8C7D6E7_ONCKI</name>
<dbReference type="Proteomes" id="UP000694557">
    <property type="component" value="Unassembled WGS sequence"/>
</dbReference>
<dbReference type="Ensembl" id="ENSOKIT00005013923.1">
    <property type="protein sequence ID" value="ENSOKIP00005013049.1"/>
    <property type="gene ID" value="ENSOKIG00005005474.1"/>
</dbReference>
<keyword evidence="8" id="KW-1185">Reference proteome</keyword>
<keyword evidence="2" id="KW-0677">Repeat</keyword>
<dbReference type="Gene3D" id="2.30.29.30">
    <property type="entry name" value="Pleckstrin-homology domain (PH domain)/Phosphotyrosine-binding domain (PTB)"/>
    <property type="match status" value="1"/>
</dbReference>
<dbReference type="InterPro" id="IPR015943">
    <property type="entry name" value="WD40/YVTN_repeat-like_dom_sf"/>
</dbReference>
<dbReference type="SUPFAM" id="SSF81837">
    <property type="entry name" value="BEACH domain"/>
    <property type="match status" value="1"/>
</dbReference>
<dbReference type="Gene3D" id="1.10.1540.10">
    <property type="entry name" value="BEACH domain"/>
    <property type="match status" value="1"/>
</dbReference>
<dbReference type="InterPro" id="IPR036372">
    <property type="entry name" value="BEACH_dom_sf"/>
</dbReference>
<evidence type="ECO:0000256" key="4">
    <source>
        <dbReference type="SAM" id="MobiDB-lite"/>
    </source>
</evidence>
<reference evidence="7" key="2">
    <citation type="submission" date="2025-09" db="UniProtKB">
        <authorList>
            <consortium name="Ensembl"/>
        </authorList>
    </citation>
    <scope>IDENTIFICATION</scope>
</reference>
<dbReference type="SUPFAM" id="SSF50978">
    <property type="entry name" value="WD40 repeat-like"/>
    <property type="match status" value="1"/>
</dbReference>
<organism evidence="7 8">
    <name type="scientific">Oncorhynchus kisutch</name>
    <name type="common">Coho salmon</name>
    <name type="synonym">Salmo kisutch</name>
    <dbReference type="NCBI Taxonomy" id="8019"/>
    <lineage>
        <taxon>Eukaryota</taxon>
        <taxon>Metazoa</taxon>
        <taxon>Chordata</taxon>
        <taxon>Craniata</taxon>
        <taxon>Vertebrata</taxon>
        <taxon>Euteleostomi</taxon>
        <taxon>Actinopterygii</taxon>
        <taxon>Neopterygii</taxon>
        <taxon>Teleostei</taxon>
        <taxon>Protacanthopterygii</taxon>
        <taxon>Salmoniformes</taxon>
        <taxon>Salmonidae</taxon>
        <taxon>Salmoninae</taxon>
        <taxon>Oncorhynchus</taxon>
    </lineage>
</organism>
<dbReference type="PROSITE" id="PS00678">
    <property type="entry name" value="WD_REPEATS_1"/>
    <property type="match status" value="1"/>
</dbReference>
<feature type="domain" description="BEACH-type PH" evidence="6">
    <location>
        <begin position="130"/>
        <end position="227"/>
    </location>
</feature>
<dbReference type="Gene3D" id="2.130.10.10">
    <property type="entry name" value="YVTN repeat-like/Quinoprotein amine dehydrogenase"/>
    <property type="match status" value="3"/>
</dbReference>
<feature type="repeat" description="WD" evidence="3">
    <location>
        <begin position="658"/>
        <end position="697"/>
    </location>
</feature>
<feature type="region of interest" description="Disordered" evidence="4">
    <location>
        <begin position="525"/>
        <end position="550"/>
    </location>
</feature>
<dbReference type="Pfam" id="PF02138">
    <property type="entry name" value="Beach"/>
    <property type="match status" value="1"/>
</dbReference>
<evidence type="ECO:0000259" key="5">
    <source>
        <dbReference type="PROSITE" id="PS50197"/>
    </source>
</evidence>
<dbReference type="PROSITE" id="PS50082">
    <property type="entry name" value="WD_REPEATS_2"/>
    <property type="match status" value="4"/>
</dbReference>
<evidence type="ECO:0000256" key="2">
    <source>
        <dbReference type="ARBA" id="ARBA00022737"/>
    </source>
</evidence>
<dbReference type="FunFam" id="1.10.1540.10:FF:000001">
    <property type="entry name" value="neurobeachin isoform X1"/>
    <property type="match status" value="1"/>
</dbReference>
<dbReference type="InterPro" id="IPR019775">
    <property type="entry name" value="WD40_repeat_CS"/>
</dbReference>
<feature type="repeat" description="WD" evidence="3">
    <location>
        <begin position="830"/>
        <end position="865"/>
    </location>
</feature>
<dbReference type="SMART" id="SM00320">
    <property type="entry name" value="WD40"/>
    <property type="match status" value="7"/>
</dbReference>
<gene>
    <name evidence="7" type="primary">NSMAF</name>
    <name evidence="7" type="synonym">nsmaf</name>
</gene>
<dbReference type="PANTHER" id="PTHR13743">
    <property type="entry name" value="BEIGE/BEACH-RELATED"/>
    <property type="match status" value="1"/>
</dbReference>
<evidence type="ECO:0000259" key="6">
    <source>
        <dbReference type="PROSITE" id="PS51783"/>
    </source>
</evidence>
<dbReference type="InterPro" id="IPR004182">
    <property type="entry name" value="GRAM"/>
</dbReference>
<dbReference type="PROSITE" id="PS50294">
    <property type="entry name" value="WD_REPEATS_REGION"/>
    <property type="match status" value="3"/>
</dbReference>
<dbReference type="Pfam" id="PF02893">
    <property type="entry name" value="GRAM"/>
    <property type="match status" value="1"/>
</dbReference>
<evidence type="ECO:0000256" key="3">
    <source>
        <dbReference type="PROSITE-ProRule" id="PRU00221"/>
    </source>
</evidence>
<keyword evidence="1 3" id="KW-0853">WD repeat</keyword>
<dbReference type="SMART" id="SM00568">
    <property type="entry name" value="GRAM"/>
    <property type="match status" value="1"/>
</dbReference>